<feature type="transmembrane region" description="Helical" evidence="5">
    <location>
        <begin position="290"/>
        <end position="314"/>
    </location>
</feature>
<dbReference type="OrthoDB" id="6512918at2759"/>
<feature type="transmembrane region" description="Helical" evidence="5">
    <location>
        <begin position="247"/>
        <end position="269"/>
    </location>
</feature>
<dbReference type="InterPro" id="IPR003439">
    <property type="entry name" value="ABC_transporter-like_ATP-bd"/>
</dbReference>
<feature type="domain" description="ABC-2 type transporter transmembrane" evidence="7">
    <location>
        <begin position="57"/>
        <end position="313"/>
    </location>
</feature>
<dbReference type="GO" id="GO:0140359">
    <property type="term" value="F:ABC-type transporter activity"/>
    <property type="evidence" value="ECO:0007669"/>
    <property type="project" value="InterPro"/>
</dbReference>
<dbReference type="Pfam" id="PF00005">
    <property type="entry name" value="ABC_tran"/>
    <property type="match status" value="1"/>
</dbReference>
<evidence type="ECO:0000256" key="3">
    <source>
        <dbReference type="ARBA" id="ARBA00022989"/>
    </source>
</evidence>
<dbReference type="STRING" id="307972.A0A2G8KRD1"/>
<keyword evidence="2 5" id="KW-0812">Transmembrane</keyword>
<dbReference type="Gene3D" id="3.40.50.300">
    <property type="entry name" value="P-loop containing nucleotide triphosphate hydrolases"/>
    <property type="match status" value="1"/>
</dbReference>
<dbReference type="Pfam" id="PF12698">
    <property type="entry name" value="ABC2_membrane_3"/>
    <property type="match status" value="1"/>
</dbReference>
<evidence type="ECO:0000313" key="9">
    <source>
        <dbReference type="Proteomes" id="UP000230750"/>
    </source>
</evidence>
<dbReference type="Proteomes" id="UP000230750">
    <property type="component" value="Unassembled WGS sequence"/>
</dbReference>
<keyword evidence="9" id="KW-1185">Reference proteome</keyword>
<organism evidence="8 9">
    <name type="scientific">Stichopus japonicus</name>
    <name type="common">Sea cucumber</name>
    <dbReference type="NCBI Taxonomy" id="307972"/>
    <lineage>
        <taxon>Eukaryota</taxon>
        <taxon>Metazoa</taxon>
        <taxon>Echinodermata</taxon>
        <taxon>Eleutherozoa</taxon>
        <taxon>Echinozoa</taxon>
        <taxon>Holothuroidea</taxon>
        <taxon>Aspidochirotacea</taxon>
        <taxon>Aspidochirotida</taxon>
        <taxon>Stichopodidae</taxon>
        <taxon>Apostichopus</taxon>
    </lineage>
</organism>
<feature type="transmembrane region" description="Helical" evidence="5">
    <location>
        <begin position="156"/>
        <end position="180"/>
    </location>
</feature>
<keyword evidence="8" id="KW-0547">Nucleotide-binding</keyword>
<dbReference type="GO" id="GO:0005524">
    <property type="term" value="F:ATP binding"/>
    <property type="evidence" value="ECO:0007669"/>
    <property type="project" value="UniProtKB-KW"/>
</dbReference>
<dbReference type="GO" id="GO:0016887">
    <property type="term" value="F:ATP hydrolysis activity"/>
    <property type="evidence" value="ECO:0007669"/>
    <property type="project" value="InterPro"/>
</dbReference>
<evidence type="ECO:0000256" key="1">
    <source>
        <dbReference type="ARBA" id="ARBA00004141"/>
    </source>
</evidence>
<dbReference type="GO" id="GO:0016020">
    <property type="term" value="C:membrane"/>
    <property type="evidence" value="ECO:0007669"/>
    <property type="project" value="UniProtKB-SubCell"/>
</dbReference>
<evidence type="ECO:0000256" key="2">
    <source>
        <dbReference type="ARBA" id="ARBA00022692"/>
    </source>
</evidence>
<feature type="transmembrane region" description="Helical" evidence="5">
    <location>
        <begin position="186"/>
        <end position="210"/>
    </location>
</feature>
<evidence type="ECO:0000259" key="7">
    <source>
        <dbReference type="Pfam" id="PF12698"/>
    </source>
</evidence>
<comment type="subcellular location">
    <subcellularLocation>
        <location evidence="1">Membrane</location>
        <topology evidence="1">Multi-pass membrane protein</topology>
    </subcellularLocation>
</comment>
<dbReference type="PANTHER" id="PTHR19229:SF268">
    <property type="entry name" value="ABC TRANSPORTER DOMAIN-CONTAINING PROTEIN"/>
    <property type="match status" value="1"/>
</dbReference>
<dbReference type="SUPFAM" id="SSF52540">
    <property type="entry name" value="P-loop containing nucleoside triphosphate hydrolases"/>
    <property type="match status" value="1"/>
</dbReference>
<name>A0A2G8KRD1_STIJA</name>
<reference evidence="8 9" key="1">
    <citation type="journal article" date="2017" name="PLoS Biol.">
        <title>The sea cucumber genome provides insights into morphological evolution and visceral regeneration.</title>
        <authorList>
            <person name="Zhang X."/>
            <person name="Sun L."/>
            <person name="Yuan J."/>
            <person name="Sun Y."/>
            <person name="Gao Y."/>
            <person name="Zhang L."/>
            <person name="Li S."/>
            <person name="Dai H."/>
            <person name="Hamel J.F."/>
            <person name="Liu C."/>
            <person name="Yu Y."/>
            <person name="Liu S."/>
            <person name="Lin W."/>
            <person name="Guo K."/>
            <person name="Jin S."/>
            <person name="Xu P."/>
            <person name="Storey K.B."/>
            <person name="Huan P."/>
            <person name="Zhang T."/>
            <person name="Zhou Y."/>
            <person name="Zhang J."/>
            <person name="Lin C."/>
            <person name="Li X."/>
            <person name="Xing L."/>
            <person name="Huo D."/>
            <person name="Sun M."/>
            <person name="Wang L."/>
            <person name="Mercier A."/>
            <person name="Li F."/>
            <person name="Yang H."/>
            <person name="Xiang J."/>
        </authorList>
    </citation>
    <scope>NUCLEOTIDE SEQUENCE [LARGE SCALE GENOMIC DNA]</scope>
    <source>
        <strain evidence="8">Shaxun</strain>
        <tissue evidence="8">Muscle</tissue>
    </source>
</reference>
<sequence length="495" mass="55772">MQHSNSILFDIDRDATEFPPETSYRIRLHHEIVSSETWNTRRIYPSFQIPGPRTSNEYKTRFLLLQNTVDKLISGSHLDLFTAITFATIETEVQQYPYPAYLQDDFITTIEFLLPFVLCIAFIYSAGTITKEIVLEKQLRLKESMKMMGLDNWIHWLAWFLKSLIFLLIPIVLITILFTVGNLFQYSNIFTLFVFLLLWVLAGITWSFAISVIFTNARLGLIFGMVLWYVSYVPAGFFDVDDTPVPALFLLCLMPNCALTFGVSIFARFESKGVGVQWSSLWESPSVDGSFTLAYALIMLAVDAVFFFLFTWYIEGVFPGKYGIPKPFYFPFQPSYWCGMKPPAPTGGSVTPDNTMEMNRTGMTSNDHEEEPNLEKGISIKNMTKVYKSAVGKKMAVDDLSLNMYKGQITALLGHNGAGKTTTMSILTGLFPPTRGTASVNGHDIITDIEGVRSSLGLCPQHNVLFDRLTVKEHLDFFIQLKGGSGKAAAKEVSR</sequence>
<comment type="caution">
    <text evidence="8">The sequence shown here is derived from an EMBL/GenBank/DDBJ whole genome shotgun (WGS) entry which is preliminary data.</text>
</comment>
<dbReference type="AlphaFoldDB" id="A0A2G8KRD1"/>
<dbReference type="GO" id="GO:0005319">
    <property type="term" value="F:lipid transporter activity"/>
    <property type="evidence" value="ECO:0007669"/>
    <property type="project" value="TreeGrafter"/>
</dbReference>
<accession>A0A2G8KRD1</accession>
<evidence type="ECO:0000259" key="6">
    <source>
        <dbReference type="Pfam" id="PF00005"/>
    </source>
</evidence>
<dbReference type="InterPro" id="IPR013525">
    <property type="entry name" value="ABC2_TM"/>
</dbReference>
<evidence type="ECO:0000256" key="4">
    <source>
        <dbReference type="ARBA" id="ARBA00023136"/>
    </source>
</evidence>
<dbReference type="InterPro" id="IPR027417">
    <property type="entry name" value="P-loop_NTPase"/>
</dbReference>
<feature type="transmembrane region" description="Helical" evidence="5">
    <location>
        <begin position="112"/>
        <end position="135"/>
    </location>
</feature>
<gene>
    <name evidence="8" type="ORF">BSL78_12619</name>
</gene>
<dbReference type="PANTHER" id="PTHR19229">
    <property type="entry name" value="ATP-BINDING CASSETTE TRANSPORTER SUBFAMILY A ABCA"/>
    <property type="match status" value="1"/>
</dbReference>
<proteinExistence type="predicted"/>
<dbReference type="InterPro" id="IPR026082">
    <property type="entry name" value="ABCA"/>
</dbReference>
<evidence type="ECO:0000256" key="5">
    <source>
        <dbReference type="SAM" id="Phobius"/>
    </source>
</evidence>
<dbReference type="EMBL" id="MRZV01000418">
    <property type="protein sequence ID" value="PIK50490.1"/>
    <property type="molecule type" value="Genomic_DNA"/>
</dbReference>
<evidence type="ECO:0000313" key="8">
    <source>
        <dbReference type="EMBL" id="PIK50490.1"/>
    </source>
</evidence>
<keyword evidence="8" id="KW-0067">ATP-binding</keyword>
<keyword evidence="3 5" id="KW-1133">Transmembrane helix</keyword>
<protein>
    <submittedName>
        <fullName evidence="8">ATP-binding cassette transporter subfamily A</fullName>
    </submittedName>
</protein>
<feature type="domain" description="ABC transporter" evidence="6">
    <location>
        <begin position="398"/>
        <end position="485"/>
    </location>
</feature>
<keyword evidence="4 5" id="KW-0472">Membrane</keyword>
<feature type="transmembrane region" description="Helical" evidence="5">
    <location>
        <begin position="217"/>
        <end position="235"/>
    </location>
</feature>